<dbReference type="CDD" id="cd02440">
    <property type="entry name" value="AdoMet_MTases"/>
    <property type="match status" value="1"/>
</dbReference>
<dbReference type="SUPFAM" id="SSF53335">
    <property type="entry name" value="S-adenosyl-L-methionine-dependent methyltransferases"/>
    <property type="match status" value="1"/>
</dbReference>
<dbReference type="RefSeq" id="WP_407338552.1">
    <property type="nucleotide sequence ID" value="NZ_CP136862.1"/>
</dbReference>
<protein>
    <submittedName>
        <fullName evidence="1">Class I SAM-dependent methyltransferase</fullName>
        <ecNumber evidence="1">2.1.1.-</ecNumber>
    </submittedName>
</protein>
<proteinExistence type="predicted"/>
<gene>
    <name evidence="1" type="ORF">RZS28_15050</name>
</gene>
<dbReference type="GO" id="GO:0032259">
    <property type="term" value="P:methylation"/>
    <property type="evidence" value="ECO:0007669"/>
    <property type="project" value="UniProtKB-KW"/>
</dbReference>
<keyword evidence="2" id="KW-1185">Reference proteome</keyword>
<dbReference type="EMBL" id="CP136862">
    <property type="protein sequence ID" value="WOJ89108.1"/>
    <property type="molecule type" value="Genomic_DNA"/>
</dbReference>
<keyword evidence="1" id="KW-0489">Methyltransferase</keyword>
<evidence type="ECO:0000313" key="1">
    <source>
        <dbReference type="EMBL" id="WOJ89108.1"/>
    </source>
</evidence>
<dbReference type="InterPro" id="IPR029063">
    <property type="entry name" value="SAM-dependent_MTases_sf"/>
</dbReference>
<dbReference type="GO" id="GO:0008168">
    <property type="term" value="F:methyltransferase activity"/>
    <property type="evidence" value="ECO:0007669"/>
    <property type="project" value="UniProtKB-KW"/>
</dbReference>
<dbReference type="EC" id="2.1.1.-" evidence="1"/>
<name>A0ABZ0HRC3_9HYPH</name>
<sequence length="254" mass="27861">MPAPGPEIYALSEFKQFIYSSYGQTHPVFADESESESSGRSRLVETLLRKALPDDKNASILDFGCGDGLLLSIAQKLGYHDLAGVDLSKDLIERAGRRTSARLRCGSGLDLLKSSPDQAFDAITAFDVFSHLTRPELLEACRQIIRTLRPGGRLLLLVPNGNSPFCGTVLAGDLTHERPYTKTSLMQVLAPLGFEDIQAMEVPPLRHGLKSTVRAALWTFFRAWAVLWLAAETGYTGGRLLTLNIFVTARKPAQ</sequence>
<reference evidence="1 2" key="1">
    <citation type="submission" date="2023-10" db="EMBL/GenBank/DDBJ databases">
        <title>Novel methanotroph of the genus Methylocapsa from a subarctic wetland.</title>
        <authorList>
            <person name="Belova S.E."/>
            <person name="Oshkin I.Y."/>
            <person name="Miroshnikov K."/>
            <person name="Dedysh S.N."/>
        </authorList>
    </citation>
    <scope>NUCLEOTIDE SEQUENCE [LARGE SCALE GENOMIC DNA]</scope>
    <source>
        <strain evidence="1 2">RX1</strain>
    </source>
</reference>
<dbReference type="Gene3D" id="3.40.50.150">
    <property type="entry name" value="Vaccinia Virus protein VP39"/>
    <property type="match status" value="1"/>
</dbReference>
<accession>A0ABZ0HRC3</accession>
<dbReference type="Proteomes" id="UP001626536">
    <property type="component" value="Chromosome"/>
</dbReference>
<evidence type="ECO:0000313" key="2">
    <source>
        <dbReference type="Proteomes" id="UP001626536"/>
    </source>
</evidence>
<organism evidence="1 2">
    <name type="scientific">Methylocapsa polymorpha</name>
    <dbReference type="NCBI Taxonomy" id="3080828"/>
    <lineage>
        <taxon>Bacteria</taxon>
        <taxon>Pseudomonadati</taxon>
        <taxon>Pseudomonadota</taxon>
        <taxon>Alphaproteobacteria</taxon>
        <taxon>Hyphomicrobiales</taxon>
        <taxon>Beijerinckiaceae</taxon>
        <taxon>Methylocapsa</taxon>
    </lineage>
</organism>
<dbReference type="Pfam" id="PF13489">
    <property type="entry name" value="Methyltransf_23"/>
    <property type="match status" value="1"/>
</dbReference>
<keyword evidence="1" id="KW-0808">Transferase</keyword>
<dbReference type="PANTHER" id="PTHR43861">
    <property type="entry name" value="TRANS-ACONITATE 2-METHYLTRANSFERASE-RELATED"/>
    <property type="match status" value="1"/>
</dbReference>